<dbReference type="Proteomes" id="UP001500227">
    <property type="component" value="Unassembled WGS sequence"/>
</dbReference>
<evidence type="ECO:0000259" key="9">
    <source>
        <dbReference type="Pfam" id="PF12390"/>
    </source>
</evidence>
<evidence type="ECO:0000256" key="6">
    <source>
        <dbReference type="ARBA" id="ARBA00023266"/>
    </source>
</evidence>
<evidence type="ECO:0000256" key="2">
    <source>
        <dbReference type="ARBA" id="ARBA00022490"/>
    </source>
</evidence>
<comment type="caution">
    <text evidence="10">The sequence shown here is derived from an EMBL/GenBank/DDBJ whole genome shotgun (WGS) entry which is preliminary data.</text>
</comment>
<dbReference type="PANTHER" id="PTHR32328">
    <property type="entry name" value="L-SERYL-TRNA(SEC) SELENIUM TRANSFERASE"/>
    <property type="match status" value="1"/>
</dbReference>
<evidence type="ECO:0000256" key="8">
    <source>
        <dbReference type="HAMAP-Rule" id="MF_00423"/>
    </source>
</evidence>
<dbReference type="PANTHER" id="PTHR32328:SF0">
    <property type="entry name" value="L-SERYL-TRNA(SEC) SELENIUM TRANSFERASE"/>
    <property type="match status" value="1"/>
</dbReference>
<evidence type="ECO:0000256" key="4">
    <source>
        <dbReference type="ARBA" id="ARBA00022898"/>
    </source>
</evidence>
<evidence type="ECO:0000256" key="3">
    <source>
        <dbReference type="ARBA" id="ARBA00022679"/>
    </source>
</evidence>
<keyword evidence="6 8" id="KW-0711">Selenium</keyword>
<comment type="similarity">
    <text evidence="7 8">Belongs to the SelA family.</text>
</comment>
<keyword evidence="3 8" id="KW-0808">Transferase</keyword>
<evidence type="ECO:0000313" key="11">
    <source>
        <dbReference type="Proteomes" id="UP001500227"/>
    </source>
</evidence>
<proteinExistence type="inferred from homology"/>
<protein>
    <recommendedName>
        <fullName evidence="8">L-seryl-tRNA(Sec) selenium transferase</fullName>
        <ecNumber evidence="8">2.9.1.1</ecNumber>
    </recommendedName>
    <alternativeName>
        <fullName evidence="8">Selenocysteine synthase</fullName>
        <shortName evidence="8">Sec synthase</shortName>
    </alternativeName>
    <alternativeName>
        <fullName evidence="8">Selenocysteinyl-tRNA(Sec) synthase</fullName>
    </alternativeName>
</protein>
<comment type="cofactor">
    <cofactor evidence="1 8">
        <name>pyridoxal 5'-phosphate</name>
        <dbReference type="ChEBI" id="CHEBI:597326"/>
    </cofactor>
</comment>
<dbReference type="EMBL" id="BAABKD010000011">
    <property type="protein sequence ID" value="GAA5093028.1"/>
    <property type="molecule type" value="Genomic_DNA"/>
</dbReference>
<feature type="modified residue" description="N6-(pyridoxal phosphate)lysine" evidence="8">
    <location>
        <position position="303"/>
    </location>
</feature>
<dbReference type="SUPFAM" id="SSF53383">
    <property type="entry name" value="PLP-dependent transferases"/>
    <property type="match status" value="1"/>
</dbReference>
<name>A0ABP9M9P3_9BURK</name>
<dbReference type="Gene3D" id="3.40.640.10">
    <property type="entry name" value="Type I PLP-dependent aspartate aminotransferase-like (Major domain)"/>
    <property type="match status" value="1"/>
</dbReference>
<dbReference type="InterPro" id="IPR018319">
    <property type="entry name" value="SelA-like"/>
</dbReference>
<keyword evidence="11" id="KW-1185">Reference proteome</keyword>
<dbReference type="InterPro" id="IPR025862">
    <property type="entry name" value="SelA_trans_N_dom"/>
</dbReference>
<comment type="catalytic activity">
    <reaction evidence="8">
        <text>L-seryl-tRNA(Sec) + selenophosphate + H(+) = L-selenocysteinyl-tRNA(Sec) + phosphate</text>
        <dbReference type="Rhea" id="RHEA:22728"/>
        <dbReference type="Rhea" id="RHEA-COMP:9742"/>
        <dbReference type="Rhea" id="RHEA-COMP:9743"/>
        <dbReference type="ChEBI" id="CHEBI:15378"/>
        <dbReference type="ChEBI" id="CHEBI:16144"/>
        <dbReference type="ChEBI" id="CHEBI:43474"/>
        <dbReference type="ChEBI" id="CHEBI:78533"/>
        <dbReference type="ChEBI" id="CHEBI:78573"/>
        <dbReference type="EC" id="2.9.1.1"/>
    </reaction>
</comment>
<dbReference type="Pfam" id="PF03841">
    <property type="entry name" value="SelA"/>
    <property type="match status" value="1"/>
</dbReference>
<dbReference type="HAMAP" id="MF_00423">
    <property type="entry name" value="SelA"/>
    <property type="match status" value="1"/>
</dbReference>
<sequence length="478" mass="51837">MIDSTSLDPTALAQPADLPAVDRLLSEPAFALWVQQHGRQLITQQLRKLLQQLRAQALAGKLARSELNVVQLAARFEKQLQQYLQPQLRPMINLTGTVLHTNLGRALLPDEAVQAVLTALTTPANLEFDVRTGKRGDRDDLVEALICELTGAEAATVVNNNAAAVLLMLSTMAAEREVVVSRGELVEIGGAFRIPDIMQRAGARLIEVGTTNRTHAHDYEQAICEQTAMLMKVHCSNYAVVGFTKEVNLAELVQIGRRHGVPTTVDLGSGTLVDLSQWGLPKEPTVKETIAAGADVVTFSGDKLLGGPQAGLIVGRKDLIQSIKKNPLKRALRVGKLTLAALEPVLALYRSPEHLAQRLTTLRLLTRPAVQMQEQAKALQPLLQQALGSDYTVAAEPMLSQIGSGAMPIDVLPSYGLVVRYVGAGRAGGPIMRVEKWLRGQQRPVIGRIQHDTLFLDLRCLSAAEQAILQAQWSTALA</sequence>
<comment type="subcellular location">
    <subcellularLocation>
        <location evidence="8">Cytoplasm</location>
    </subcellularLocation>
</comment>
<keyword evidence="4 8" id="KW-0663">Pyridoxal phosphate</keyword>
<dbReference type="InterPro" id="IPR015421">
    <property type="entry name" value="PyrdxlP-dep_Trfase_major"/>
</dbReference>
<keyword evidence="2 8" id="KW-0963">Cytoplasm</keyword>
<dbReference type="InterPro" id="IPR004534">
    <property type="entry name" value="SelA_trans"/>
</dbReference>
<dbReference type="Gene3D" id="3.90.1150.180">
    <property type="match status" value="1"/>
</dbReference>
<organism evidence="10 11">
    <name type="scientific">Paenalcaligenes hermetiae</name>
    <dbReference type="NCBI Taxonomy" id="1157987"/>
    <lineage>
        <taxon>Bacteria</taxon>
        <taxon>Pseudomonadati</taxon>
        <taxon>Pseudomonadota</taxon>
        <taxon>Betaproteobacteria</taxon>
        <taxon>Burkholderiales</taxon>
        <taxon>Alcaligenaceae</taxon>
        <taxon>Paenalcaligenes</taxon>
    </lineage>
</organism>
<dbReference type="Pfam" id="PF12390">
    <property type="entry name" value="Se-cys_synth_N"/>
    <property type="match status" value="1"/>
</dbReference>
<dbReference type="EC" id="2.9.1.1" evidence="8"/>
<reference evidence="11" key="1">
    <citation type="journal article" date="2019" name="Int. J. Syst. Evol. Microbiol.">
        <title>The Global Catalogue of Microorganisms (GCM) 10K type strain sequencing project: providing services to taxonomists for standard genome sequencing and annotation.</title>
        <authorList>
            <consortium name="The Broad Institute Genomics Platform"/>
            <consortium name="The Broad Institute Genome Sequencing Center for Infectious Disease"/>
            <person name="Wu L."/>
            <person name="Ma J."/>
        </authorList>
    </citation>
    <scope>NUCLEOTIDE SEQUENCE [LARGE SCALE GENOMIC DNA]</scope>
    <source>
        <strain evidence="11">JCM 18423</strain>
    </source>
</reference>
<evidence type="ECO:0000256" key="5">
    <source>
        <dbReference type="ARBA" id="ARBA00022917"/>
    </source>
</evidence>
<dbReference type="RefSeq" id="WP_345371696.1">
    <property type="nucleotide sequence ID" value="NZ_BAABKD010000011.1"/>
</dbReference>
<comment type="function">
    <text evidence="8">Converts seryl-tRNA(Sec) to selenocysteinyl-tRNA(Sec) required for selenoprotein biosynthesis.</text>
</comment>
<dbReference type="InterPro" id="IPR015424">
    <property type="entry name" value="PyrdxlP-dep_Trfase"/>
</dbReference>
<feature type="domain" description="L-seryl-tRNA selenium transferase N-terminal" evidence="9">
    <location>
        <begin position="17"/>
        <end position="54"/>
    </location>
</feature>
<evidence type="ECO:0000313" key="10">
    <source>
        <dbReference type="EMBL" id="GAA5093028.1"/>
    </source>
</evidence>
<comment type="pathway">
    <text evidence="8">Aminoacyl-tRNA biosynthesis; selenocysteinyl-tRNA(Sec) biosynthesis; selenocysteinyl-tRNA(Sec) from L-seryl-tRNA(Sec) (bacterial route): step 1/1.</text>
</comment>
<gene>
    <name evidence="8 10" type="primary">selA</name>
    <name evidence="10" type="ORF">GCM10023337_21300</name>
</gene>
<accession>A0ABP9M9P3</accession>
<dbReference type="NCBIfam" id="TIGR00474">
    <property type="entry name" value="selA"/>
    <property type="match status" value="1"/>
</dbReference>
<evidence type="ECO:0000256" key="1">
    <source>
        <dbReference type="ARBA" id="ARBA00001933"/>
    </source>
</evidence>
<keyword evidence="5 8" id="KW-0648">Protein biosynthesis</keyword>
<evidence type="ECO:0000256" key="7">
    <source>
        <dbReference type="ARBA" id="ARBA00044507"/>
    </source>
</evidence>
<dbReference type="GO" id="GO:0016740">
    <property type="term" value="F:transferase activity"/>
    <property type="evidence" value="ECO:0007669"/>
    <property type="project" value="UniProtKB-KW"/>
</dbReference>